<dbReference type="PANTHER" id="PTHR13237:SF8">
    <property type="entry name" value="SOMETHING ABOUT SILENCING PROTEIN 10"/>
    <property type="match status" value="1"/>
</dbReference>
<evidence type="ECO:0000256" key="1">
    <source>
        <dbReference type="ARBA" id="ARBA00004123"/>
    </source>
</evidence>
<sequence length="674" mass="72930">MAGRSKKRAGKRSGGGKPAAEVDEQTAVRRGGSVTAIRTWNDVAHDSDEDFDDSRDKVLLDYDRRTARRGGEHSGSESDGEVFGVTAAGSDSESDASGDVDADATTFYNDSDAESEPQGTQFDDGAWGKQRENYYFADDMGEDSADDDAAFAEEAEEALRLQKKQLAALDEDDFIDEFGAQLGVAGAAPDGAVARLVTAVDDGQAQLDLDAVRLDGSYDISDAKRRALLALPEPERLRIVQAESPELPALVGDFKAYWHAARREVRPVLDRAAALGVGADDHPALAFYAAKYQLLMGYVNNVAVYLVLKASTPDQRGGVELRDHPVIAGLVEFRRRIEVMAALQQRLAPLLDLFAAELRSGSLGNAAASAPQPAADAASDAEMAEPAPREPSRRAPKTPRKRTAARLAAKPFLAAPEPAGDSYAELQKMLRRAAKAAPQTRPAARGWDALEDGDFGEQERLDADDAEDKARAVRRLRHHAKRIAQAQTKREARGKLSGDADVPYKTRRAGDLQRIDDRAAEAIRAHAGRFGDDLAMDVDGASASDNGDGADAASDAEADAYYAEIAQGAAREKAAKHARREEQWRMMVDANVAEEAAVEGDAKRAVNYQILKNKGLMPRRTKEQRNPRVKRRMRFEKAKKKLGSAVVQARAQTSSYGGEATGIKTALSRSTRFK</sequence>
<dbReference type="InterPro" id="IPR007146">
    <property type="entry name" value="Sas10/Utp3/C1D"/>
</dbReference>
<feature type="domain" description="Sas10 C-terminal" evidence="6">
    <location>
        <begin position="601"/>
        <end position="673"/>
    </location>
</feature>
<feature type="compositionally biased region" description="Basic residues" evidence="5">
    <location>
        <begin position="1"/>
        <end position="11"/>
    </location>
</feature>
<dbReference type="Pfam" id="PF09368">
    <property type="entry name" value="Sas10"/>
    <property type="match status" value="1"/>
</dbReference>
<feature type="region of interest" description="Disordered" evidence="5">
    <location>
        <begin position="365"/>
        <end position="408"/>
    </location>
</feature>
<gene>
    <name evidence="7" type="primary">SAS10</name>
    <name evidence="7" type="ORF">GGI15_004364</name>
</gene>
<evidence type="ECO:0000256" key="3">
    <source>
        <dbReference type="ARBA" id="ARBA00022553"/>
    </source>
</evidence>
<comment type="similarity">
    <text evidence="2">Belongs to the SAS10 family.</text>
</comment>
<keyword evidence="3" id="KW-0597">Phosphoprotein</keyword>
<evidence type="ECO:0000256" key="4">
    <source>
        <dbReference type="ARBA" id="ARBA00023242"/>
    </source>
</evidence>
<keyword evidence="4" id="KW-0539">Nucleus</keyword>
<proteinExistence type="inferred from homology"/>
<dbReference type="GO" id="GO:0000462">
    <property type="term" value="P:maturation of SSU-rRNA from tricistronic rRNA transcript (SSU-rRNA, 5.8S rRNA, LSU-rRNA)"/>
    <property type="evidence" value="ECO:0007669"/>
    <property type="project" value="TreeGrafter"/>
</dbReference>
<feature type="compositionally biased region" description="Low complexity" evidence="5">
    <location>
        <begin position="366"/>
        <end position="386"/>
    </location>
</feature>
<dbReference type="Pfam" id="PF04000">
    <property type="entry name" value="Sas10_Utp3"/>
    <property type="match status" value="1"/>
</dbReference>
<dbReference type="OrthoDB" id="1924577at2759"/>
<feature type="region of interest" description="Disordered" evidence="5">
    <location>
        <begin position="620"/>
        <end position="674"/>
    </location>
</feature>
<dbReference type="PANTHER" id="PTHR13237">
    <property type="entry name" value="SOMETHING ABOUT SILENCING PROTEIN 10-RELATED"/>
    <property type="match status" value="1"/>
</dbReference>
<feature type="region of interest" description="Disordered" evidence="5">
    <location>
        <begin position="1"/>
        <end position="127"/>
    </location>
</feature>
<dbReference type="InterPro" id="IPR018972">
    <property type="entry name" value="Sas10_C_dom"/>
</dbReference>
<feature type="compositionally biased region" description="Basic and acidic residues" evidence="5">
    <location>
        <begin position="54"/>
        <end position="76"/>
    </location>
</feature>
<dbReference type="GO" id="GO:0032040">
    <property type="term" value="C:small-subunit processome"/>
    <property type="evidence" value="ECO:0007669"/>
    <property type="project" value="TreeGrafter"/>
</dbReference>
<dbReference type="AlphaFoldDB" id="A0A9W8H801"/>
<feature type="compositionally biased region" description="Basic residues" evidence="5">
    <location>
        <begin position="394"/>
        <end position="404"/>
    </location>
</feature>
<evidence type="ECO:0000313" key="7">
    <source>
        <dbReference type="EMBL" id="KAJ2777870.1"/>
    </source>
</evidence>
<feature type="compositionally biased region" description="Acidic residues" evidence="5">
    <location>
        <begin position="92"/>
        <end position="102"/>
    </location>
</feature>
<evidence type="ECO:0000256" key="5">
    <source>
        <dbReference type="SAM" id="MobiDB-lite"/>
    </source>
</evidence>
<feature type="compositionally biased region" description="Basic and acidic residues" evidence="5">
    <location>
        <begin position="488"/>
        <end position="503"/>
    </location>
</feature>
<evidence type="ECO:0000259" key="6">
    <source>
        <dbReference type="Pfam" id="PF09368"/>
    </source>
</evidence>
<name>A0A9W8H801_9FUNG</name>
<evidence type="ECO:0000256" key="2">
    <source>
        <dbReference type="ARBA" id="ARBA00010979"/>
    </source>
</evidence>
<reference evidence="7" key="1">
    <citation type="submission" date="2022-07" db="EMBL/GenBank/DDBJ databases">
        <title>Phylogenomic reconstructions and comparative analyses of Kickxellomycotina fungi.</title>
        <authorList>
            <person name="Reynolds N.K."/>
            <person name="Stajich J.E."/>
            <person name="Barry K."/>
            <person name="Grigoriev I.V."/>
            <person name="Crous P."/>
            <person name="Smith M.E."/>
        </authorList>
    </citation>
    <scope>NUCLEOTIDE SEQUENCE</scope>
    <source>
        <strain evidence="7">BCRC 34489</strain>
    </source>
</reference>
<evidence type="ECO:0000313" key="8">
    <source>
        <dbReference type="Proteomes" id="UP001140172"/>
    </source>
</evidence>
<dbReference type="EMBL" id="JANBUM010000384">
    <property type="protein sequence ID" value="KAJ2777870.1"/>
    <property type="molecule type" value="Genomic_DNA"/>
</dbReference>
<feature type="compositionally biased region" description="Basic residues" evidence="5">
    <location>
        <begin position="627"/>
        <end position="642"/>
    </location>
</feature>
<keyword evidence="8" id="KW-1185">Reference proteome</keyword>
<feature type="region of interest" description="Disordered" evidence="5">
    <location>
        <begin position="481"/>
        <end position="503"/>
    </location>
</feature>
<accession>A0A9W8H801</accession>
<protein>
    <submittedName>
        <fullName evidence="7">Something about silencing protein 10</fullName>
    </submittedName>
</protein>
<dbReference type="Proteomes" id="UP001140172">
    <property type="component" value="Unassembled WGS sequence"/>
</dbReference>
<comment type="subcellular location">
    <subcellularLocation>
        <location evidence="1">Nucleus</location>
    </subcellularLocation>
</comment>
<comment type="caution">
    <text evidence="7">The sequence shown here is derived from an EMBL/GenBank/DDBJ whole genome shotgun (WGS) entry which is preliminary data.</text>
</comment>
<organism evidence="7 8">
    <name type="scientific">Coemansia interrupta</name>
    <dbReference type="NCBI Taxonomy" id="1126814"/>
    <lineage>
        <taxon>Eukaryota</taxon>
        <taxon>Fungi</taxon>
        <taxon>Fungi incertae sedis</taxon>
        <taxon>Zoopagomycota</taxon>
        <taxon>Kickxellomycotina</taxon>
        <taxon>Kickxellomycetes</taxon>
        <taxon>Kickxellales</taxon>
        <taxon>Kickxellaceae</taxon>
        <taxon>Coemansia</taxon>
    </lineage>
</organism>